<organism evidence="12 13">
    <name type="scientific">Sorangium cellulosum</name>
    <name type="common">Polyangium cellulosum</name>
    <dbReference type="NCBI Taxonomy" id="56"/>
    <lineage>
        <taxon>Bacteria</taxon>
        <taxon>Pseudomonadati</taxon>
        <taxon>Myxococcota</taxon>
        <taxon>Polyangia</taxon>
        <taxon>Polyangiales</taxon>
        <taxon>Polyangiaceae</taxon>
        <taxon>Sorangium</taxon>
    </lineage>
</organism>
<evidence type="ECO:0000256" key="9">
    <source>
        <dbReference type="PROSITE-ProRule" id="PRU01097"/>
    </source>
</evidence>
<dbReference type="UniPathway" id="UPA00114"/>
<dbReference type="EMBL" id="CP012673">
    <property type="protein sequence ID" value="AUX45870.1"/>
    <property type="molecule type" value="Genomic_DNA"/>
</dbReference>
<gene>
    <name evidence="12" type="ORF">SOCE26_073660</name>
</gene>
<evidence type="ECO:0000256" key="4">
    <source>
        <dbReference type="ARBA" id="ARBA00022651"/>
    </source>
</evidence>
<dbReference type="PANTHER" id="PTHR46828:SF2">
    <property type="entry name" value="ENDO-1,4-BETA-XYLANASE A-RELATED"/>
    <property type="match status" value="1"/>
</dbReference>
<accession>A0A2L0F2U6</accession>
<dbReference type="Proteomes" id="UP000238348">
    <property type="component" value="Chromosome"/>
</dbReference>
<dbReference type="InterPro" id="IPR013319">
    <property type="entry name" value="GH11/12"/>
</dbReference>
<dbReference type="SUPFAM" id="SSF49899">
    <property type="entry name" value="Concanavalin A-like lectins/glucanases"/>
    <property type="match status" value="1"/>
</dbReference>
<sequence>MEYYIIDSWGNWRPPGGEGRMGSVTSDGGTYDIYRTQRVNQPSIDGNTTFYQYWSVRTSKRTSGTITVGNHFSAWERLGMTIGNLYEVSLVVEGYQSSGSADVNVSIR</sequence>
<keyword evidence="6 9" id="KW-0119">Carbohydrate metabolism</keyword>
<comment type="similarity">
    <text evidence="9 10">Belongs to the glycosyl hydrolase 11 (cellulase G) family.</text>
</comment>
<evidence type="ECO:0000256" key="5">
    <source>
        <dbReference type="ARBA" id="ARBA00022801"/>
    </source>
</evidence>
<dbReference type="InterPro" id="IPR001137">
    <property type="entry name" value="Glyco_hydro_11"/>
</dbReference>
<dbReference type="GO" id="GO:0031176">
    <property type="term" value="F:endo-1,4-beta-xylanase activity"/>
    <property type="evidence" value="ECO:0007669"/>
    <property type="project" value="UniProtKB-UniRule"/>
</dbReference>
<dbReference type="InterPro" id="IPR033123">
    <property type="entry name" value="GH11_dom"/>
</dbReference>
<dbReference type="PROSITE" id="PS00777">
    <property type="entry name" value="GH11_2"/>
    <property type="match status" value="1"/>
</dbReference>
<evidence type="ECO:0000256" key="7">
    <source>
        <dbReference type="ARBA" id="ARBA00023295"/>
    </source>
</evidence>
<dbReference type="InterPro" id="IPR013320">
    <property type="entry name" value="ConA-like_dom_sf"/>
</dbReference>
<evidence type="ECO:0000313" key="12">
    <source>
        <dbReference type="EMBL" id="AUX45870.1"/>
    </source>
</evidence>
<evidence type="ECO:0000256" key="3">
    <source>
        <dbReference type="ARBA" id="ARBA00012590"/>
    </source>
</evidence>
<dbReference type="PANTHER" id="PTHR46828">
    <property type="entry name" value="ENDO-1,4-BETA-XYLANASE A-RELATED"/>
    <property type="match status" value="1"/>
</dbReference>
<evidence type="ECO:0000259" key="11">
    <source>
        <dbReference type="PROSITE" id="PS51761"/>
    </source>
</evidence>
<evidence type="ECO:0000256" key="1">
    <source>
        <dbReference type="ARBA" id="ARBA00000681"/>
    </source>
</evidence>
<evidence type="ECO:0000256" key="8">
    <source>
        <dbReference type="ARBA" id="ARBA00023326"/>
    </source>
</evidence>
<comment type="catalytic activity">
    <reaction evidence="1 9 10">
        <text>Endohydrolysis of (1-&gt;4)-beta-D-xylosidic linkages in xylans.</text>
        <dbReference type="EC" id="3.2.1.8"/>
    </reaction>
</comment>
<protein>
    <recommendedName>
        <fullName evidence="3 9">Endo-1,4-beta-xylanase</fullName>
        <ecNumber evidence="3 9">3.2.1.8</ecNumber>
    </recommendedName>
</protein>
<name>A0A2L0F2U6_SORCE</name>
<dbReference type="Pfam" id="PF00457">
    <property type="entry name" value="Glyco_hydro_11"/>
    <property type="match status" value="1"/>
</dbReference>
<comment type="pathway">
    <text evidence="2 9 10">Glycan degradation; xylan degradation.</text>
</comment>
<dbReference type="AlphaFoldDB" id="A0A2L0F2U6"/>
<reference evidence="12 13" key="1">
    <citation type="submission" date="2015-09" db="EMBL/GenBank/DDBJ databases">
        <title>Sorangium comparison.</title>
        <authorList>
            <person name="Zaburannyi N."/>
            <person name="Bunk B."/>
            <person name="Overmann J."/>
            <person name="Mueller R."/>
        </authorList>
    </citation>
    <scope>NUCLEOTIDE SEQUENCE [LARGE SCALE GENOMIC DNA]</scope>
    <source>
        <strain evidence="12 13">So ce26</strain>
    </source>
</reference>
<proteinExistence type="inferred from homology"/>
<keyword evidence="8 9" id="KW-0624">Polysaccharide degradation</keyword>
<dbReference type="PRINTS" id="PR00911">
    <property type="entry name" value="GLHYDRLASE11"/>
</dbReference>
<keyword evidence="4 9" id="KW-0858">Xylan degradation</keyword>
<dbReference type="Gene3D" id="2.60.120.180">
    <property type="match status" value="1"/>
</dbReference>
<evidence type="ECO:0000256" key="6">
    <source>
        <dbReference type="ARBA" id="ARBA00023277"/>
    </source>
</evidence>
<dbReference type="InterPro" id="IPR033119">
    <property type="entry name" value="GH11_AS_2"/>
</dbReference>
<feature type="active site" description="Proton donor" evidence="9">
    <location>
        <position position="93"/>
    </location>
</feature>
<feature type="active site" description="Nucleophile" evidence="9">
    <location>
        <position position="2"/>
    </location>
</feature>
<dbReference type="PROSITE" id="PS51761">
    <property type="entry name" value="GH11_3"/>
    <property type="match status" value="1"/>
</dbReference>
<feature type="domain" description="GH11" evidence="11">
    <location>
        <begin position="1"/>
        <end position="106"/>
    </location>
</feature>
<evidence type="ECO:0000313" key="13">
    <source>
        <dbReference type="Proteomes" id="UP000238348"/>
    </source>
</evidence>
<keyword evidence="5 9" id="KW-0378">Hydrolase</keyword>
<dbReference type="GO" id="GO:0045493">
    <property type="term" value="P:xylan catabolic process"/>
    <property type="evidence" value="ECO:0007669"/>
    <property type="project" value="UniProtKB-UniRule"/>
</dbReference>
<dbReference type="EC" id="3.2.1.8" evidence="3 9"/>
<keyword evidence="7 9" id="KW-0326">Glycosidase</keyword>
<evidence type="ECO:0000256" key="10">
    <source>
        <dbReference type="RuleBase" id="RU362015"/>
    </source>
</evidence>
<evidence type="ECO:0000256" key="2">
    <source>
        <dbReference type="ARBA" id="ARBA00004851"/>
    </source>
</evidence>